<feature type="region of interest" description="Disordered" evidence="8">
    <location>
        <begin position="1"/>
        <end position="41"/>
    </location>
</feature>
<evidence type="ECO:0000313" key="12">
    <source>
        <dbReference type="RefSeq" id="XP_017772484.1"/>
    </source>
</evidence>
<comment type="similarity">
    <text evidence="2">Belongs to the nucleoporin Nup133 family.</text>
</comment>
<evidence type="ECO:0000259" key="9">
    <source>
        <dbReference type="Pfam" id="PF03177"/>
    </source>
</evidence>
<dbReference type="PANTHER" id="PTHR13405">
    <property type="entry name" value="NUCLEAR PORE COMPLEX PROTEIN NUP133"/>
    <property type="match status" value="1"/>
</dbReference>
<dbReference type="InterPro" id="IPR007187">
    <property type="entry name" value="Nucleoporin_Nup133/Nup155_C"/>
</dbReference>
<proteinExistence type="inferred from homology"/>
<dbReference type="Gene3D" id="2.130.10.10">
    <property type="entry name" value="YVTN repeat-like/Quinoprotein amine dehydrogenase"/>
    <property type="match status" value="1"/>
</dbReference>
<dbReference type="InterPro" id="IPR037624">
    <property type="entry name" value="Nup133-like"/>
</dbReference>
<evidence type="ECO:0000313" key="11">
    <source>
        <dbReference type="Proteomes" id="UP000695000"/>
    </source>
</evidence>
<dbReference type="Gene3D" id="1.25.40.700">
    <property type="match status" value="1"/>
</dbReference>
<evidence type="ECO:0000259" key="10">
    <source>
        <dbReference type="Pfam" id="PF08801"/>
    </source>
</evidence>
<dbReference type="GeneID" id="108559647"/>
<protein>
    <submittedName>
        <fullName evidence="12">Nuclear pore complex protein Nup133</fullName>
    </submittedName>
</protein>
<evidence type="ECO:0000256" key="8">
    <source>
        <dbReference type="SAM" id="MobiDB-lite"/>
    </source>
</evidence>
<dbReference type="Pfam" id="PF08801">
    <property type="entry name" value="Nucleoporin_N"/>
    <property type="match status" value="1"/>
</dbReference>
<gene>
    <name evidence="12" type="primary">LOC108559647</name>
</gene>
<evidence type="ECO:0000256" key="7">
    <source>
        <dbReference type="ARBA" id="ARBA00023242"/>
    </source>
</evidence>
<feature type="domain" description="Nucleoporin Nup133/Nup155-like C-terminal" evidence="9">
    <location>
        <begin position="764"/>
        <end position="994"/>
    </location>
</feature>
<dbReference type="PANTHER" id="PTHR13405:SF11">
    <property type="entry name" value="NUCLEAR PORE COMPLEX PROTEIN NUP133"/>
    <property type="match status" value="1"/>
</dbReference>
<feature type="compositionally biased region" description="Polar residues" evidence="8">
    <location>
        <begin position="1"/>
        <end position="25"/>
    </location>
</feature>
<name>A0ABM1MD34_NICVS</name>
<dbReference type="InterPro" id="IPR015943">
    <property type="entry name" value="WD40/YVTN_repeat-like_dom_sf"/>
</dbReference>
<dbReference type="RefSeq" id="XP_017772484.1">
    <property type="nucleotide sequence ID" value="XM_017916995.1"/>
</dbReference>
<keyword evidence="7" id="KW-0539">Nucleus</keyword>
<evidence type="ECO:0000256" key="5">
    <source>
        <dbReference type="ARBA" id="ARBA00022927"/>
    </source>
</evidence>
<dbReference type="SUPFAM" id="SSF117289">
    <property type="entry name" value="Nucleoporin domain"/>
    <property type="match status" value="1"/>
</dbReference>
<evidence type="ECO:0000256" key="1">
    <source>
        <dbReference type="ARBA" id="ARBA00004259"/>
    </source>
</evidence>
<feature type="domain" description="Nucleoporin Nup133/Nup155-like N-terminal" evidence="10">
    <location>
        <begin position="66"/>
        <end position="357"/>
    </location>
</feature>
<evidence type="ECO:0000256" key="4">
    <source>
        <dbReference type="ARBA" id="ARBA00022816"/>
    </source>
</evidence>
<evidence type="ECO:0000256" key="3">
    <source>
        <dbReference type="ARBA" id="ARBA00022448"/>
    </source>
</evidence>
<dbReference type="InterPro" id="IPR014908">
    <property type="entry name" value="Nucleoporin_Nup133/Nup155_N"/>
</dbReference>
<keyword evidence="5" id="KW-0653">Protein transport</keyword>
<accession>A0ABM1MD34</accession>
<evidence type="ECO:0000256" key="2">
    <source>
        <dbReference type="ARBA" id="ARBA00005569"/>
    </source>
</evidence>
<evidence type="ECO:0000256" key="6">
    <source>
        <dbReference type="ARBA" id="ARBA00023010"/>
    </source>
</evidence>
<dbReference type="Proteomes" id="UP000695000">
    <property type="component" value="Unplaced"/>
</dbReference>
<dbReference type="Gene3D" id="1.20.58.1380">
    <property type="match status" value="1"/>
</dbReference>
<organism evidence="11 12">
    <name type="scientific">Nicrophorus vespilloides</name>
    <name type="common">Boreal carrion beetle</name>
    <dbReference type="NCBI Taxonomy" id="110193"/>
    <lineage>
        <taxon>Eukaryota</taxon>
        <taxon>Metazoa</taxon>
        <taxon>Ecdysozoa</taxon>
        <taxon>Arthropoda</taxon>
        <taxon>Hexapoda</taxon>
        <taxon>Insecta</taxon>
        <taxon>Pterygota</taxon>
        <taxon>Neoptera</taxon>
        <taxon>Endopterygota</taxon>
        <taxon>Coleoptera</taxon>
        <taxon>Polyphaga</taxon>
        <taxon>Staphyliniformia</taxon>
        <taxon>Silphidae</taxon>
        <taxon>Nicrophorinae</taxon>
        <taxon>Nicrophorus</taxon>
    </lineage>
</organism>
<keyword evidence="11" id="KW-1185">Reference proteome</keyword>
<comment type="subcellular location">
    <subcellularLocation>
        <location evidence="1">Nucleus envelope</location>
    </subcellularLocation>
</comment>
<sequence length="1133" mass="127558">MDRSFNSSVLGNRSPFSPRSRQTPAKRSAATPFRKSSRFSLSGRSTQSVQVVLKSQSNCVERFGQPLPVLVTEALTFADRNTVVSAKISADCGYAWLVCGRRLLIWHYRQNQMLQGTPRRGALTNQCYELQLPQSDLVHRAELVSVFQNSGNNMPACIAVSPEGVIRFWPTIAQESVSIEQTVDLQGQECDSLTGADGLGSILATTTCTVVLVQPHYTSGRYVLNCHVLKMPSGWLGGLSKKMSSLIFGPNNTEQSSETRLVRVLNERNCIYVLAGHSLQKWQVGSGDAEHLVYVTDLSRQVKDSFVSSLWENCGGDNTDVDTWVLDLQAEGEYIVLLAAAVNLHVSPQVHYALIAIDGSLSQPPTHFGNFQILKMNGLYRDDNPADSLGYRFLISSGIQYVYNHRSVTVFKPQEEPDNLEFNTPMDFLLGGSICVNTPVFFSRNHGLVAIVNNENTNDMSMSVMSPSTPVDTSFSDGGMENLTIYNFNPEEMYAAYKDTNGQFTAAFIFYIKGQHSASQDIINKLFSGAISGQDSLLDKVIVEVSQDLLNDIPANDPRWLGENQVGLGSSYAMQVLQQLEDKQKAHILFIKFLKESGLWKKMSSVTIRHGAMATAYVLGEHSEKIVAAVAMKTIPYEGILKKAIENVARTIPINSDSGLTSQDVFYRQVTNIYKVAQEVTNICDEAAHSDMNPIEVAKLLNEANSVLLNFFKEVTQYRQSHADHFSTEDFVSNQNLDYLPWTCATGSEGLMDTLNLQQNVTLNYGVKVTTDYNLRNTLYDQLVSLIDYILDGRKSHIESLKGTSRENIVIKQYQTDRKKLIDPLVQDNQWEGAALLAEKYLDFESLVLICDKTDNQSRLDEYMDRFGEDGFSEFVYSWYLQENKQGKLIDMCKKKELTNRNSQQLKKFLNQHPSLSWIQNAFDRKFDDAADTLVNLAVVENESLTRQKTMLSMAKLAKLASGRKHDETLIAINENLELINYQEELPDYVLQQFGYDTIRPRVISPKEMINLYTCQEYRDAAELEFKKALDLLAYIEDPELRNDLALKVWCGAILRDSWDETDLDCPMEILQHKLMFKTADLALVLGSDPQNLLPPLDMLIDDPSLVNLKNNKNFQFLIKAGYELINRIMIKM</sequence>
<dbReference type="Pfam" id="PF03177">
    <property type="entry name" value="Nucleoporin_C"/>
    <property type="match status" value="1"/>
</dbReference>
<keyword evidence="6" id="KW-0811">Translocation</keyword>
<keyword evidence="3" id="KW-0813">Transport</keyword>
<reference evidence="12" key="1">
    <citation type="submission" date="2025-08" db="UniProtKB">
        <authorList>
            <consortium name="RefSeq"/>
        </authorList>
    </citation>
    <scope>IDENTIFICATION</scope>
    <source>
        <tissue evidence="12">Whole Larva</tissue>
    </source>
</reference>
<keyword evidence="4" id="KW-0509">mRNA transport</keyword>